<dbReference type="GO" id="GO:0008233">
    <property type="term" value="F:peptidase activity"/>
    <property type="evidence" value="ECO:0007669"/>
    <property type="project" value="UniProtKB-KW"/>
</dbReference>
<dbReference type="PANTHER" id="PTHR30383:SF5">
    <property type="entry name" value="SGNH HYDROLASE-TYPE ESTERASE DOMAIN-CONTAINING PROTEIN"/>
    <property type="match status" value="1"/>
</dbReference>
<dbReference type="PANTHER" id="PTHR30383">
    <property type="entry name" value="THIOESTERASE 1/PROTEASE 1/LYSOPHOSPHOLIPASE L1"/>
    <property type="match status" value="1"/>
</dbReference>
<keyword evidence="3" id="KW-1185">Reference proteome</keyword>
<reference evidence="2 3" key="1">
    <citation type="submission" date="2016-07" db="EMBL/GenBank/DDBJ databases">
        <title>Draft Genome Sequence of Methylobrevis pamukkalensis PK2.</title>
        <authorList>
            <person name="Vasilenko O.V."/>
            <person name="Doronina N.V."/>
            <person name="Shmareva M.N."/>
            <person name="Tarlachkov S.V."/>
            <person name="Mustakhimov I."/>
            <person name="Trotsenko Y.A."/>
        </authorList>
    </citation>
    <scope>NUCLEOTIDE SEQUENCE [LARGE SCALE GENOMIC DNA]</scope>
    <source>
        <strain evidence="2 3">PK2</strain>
    </source>
</reference>
<dbReference type="CDD" id="cd00229">
    <property type="entry name" value="SGNH_hydrolase"/>
    <property type="match status" value="1"/>
</dbReference>
<dbReference type="Pfam" id="PF25182">
    <property type="entry name" value="NonGDSL"/>
    <property type="match status" value="1"/>
</dbReference>
<dbReference type="AlphaFoldDB" id="A0A1E3H6Y3"/>
<comment type="caution">
    <text evidence="2">The sequence shown here is derived from an EMBL/GenBank/DDBJ whole genome shotgun (WGS) entry which is preliminary data.</text>
</comment>
<dbReference type="SUPFAM" id="SSF52266">
    <property type="entry name" value="SGNH hydrolase"/>
    <property type="match status" value="1"/>
</dbReference>
<dbReference type="InterPro" id="IPR057572">
    <property type="entry name" value="NonGDSL"/>
</dbReference>
<gene>
    <name evidence="2" type="ORF">A6302_00595</name>
</gene>
<keyword evidence="2" id="KW-0645">Protease</keyword>
<proteinExistence type="predicted"/>
<keyword evidence="1" id="KW-0732">Signal</keyword>
<dbReference type="RefSeq" id="WP_069305733.1">
    <property type="nucleotide sequence ID" value="NZ_MCRJ01000008.1"/>
</dbReference>
<dbReference type="InterPro" id="IPR051532">
    <property type="entry name" value="Ester_Hydrolysis_Enzymes"/>
</dbReference>
<feature type="chain" id="PRO_5009128995" evidence="1">
    <location>
        <begin position="29"/>
        <end position="275"/>
    </location>
</feature>
<dbReference type="GO" id="GO:0004622">
    <property type="term" value="F:phosphatidylcholine lysophospholipase activity"/>
    <property type="evidence" value="ECO:0007669"/>
    <property type="project" value="TreeGrafter"/>
</dbReference>
<dbReference type="EMBL" id="MCRJ01000008">
    <property type="protein sequence ID" value="ODN72080.1"/>
    <property type="molecule type" value="Genomic_DNA"/>
</dbReference>
<accession>A0A1E3H6Y3</accession>
<name>A0A1E3H6Y3_9HYPH</name>
<evidence type="ECO:0000256" key="1">
    <source>
        <dbReference type="SAM" id="SignalP"/>
    </source>
</evidence>
<evidence type="ECO:0000313" key="2">
    <source>
        <dbReference type="EMBL" id="ODN72080.1"/>
    </source>
</evidence>
<protein>
    <submittedName>
        <fullName evidence="2">Multifunctional acyl-CoA thioesterase I and protease I and lysophospholipase L1</fullName>
    </submittedName>
</protein>
<sequence>MTTRIVSRSVLRLAAAACLMLPAVLDAAAQTLPPAASRGATPAELASVEPAAPQSLFSGVATAALPEACPVPDPLLALDGRLDGAIRRVVDDGRLKVLAIGSSSTRGLGASSPATTYPARLEVELERRLPDIAVEVINRGINGEKVAGAIKRLVAEVEADRPDLVIWQLGTNDRIKGVTLDKMGEVVMAGIDWLKARGIDAILMDPQFYPKVVGDTGYAEFVAGIDRMAATSAVPVVRRFDAMRHWASLPEAVRRPVLARDNFHMNDQAIPASRR</sequence>
<feature type="signal peptide" evidence="1">
    <location>
        <begin position="1"/>
        <end position="28"/>
    </location>
</feature>
<dbReference type="OrthoDB" id="7203637at2"/>
<keyword evidence="2" id="KW-0378">Hydrolase</keyword>
<evidence type="ECO:0000313" key="3">
    <source>
        <dbReference type="Proteomes" id="UP000094622"/>
    </source>
</evidence>
<dbReference type="Gene3D" id="3.40.50.1110">
    <property type="entry name" value="SGNH hydrolase"/>
    <property type="match status" value="1"/>
</dbReference>
<dbReference type="InterPro" id="IPR036514">
    <property type="entry name" value="SGNH_hydro_sf"/>
</dbReference>
<dbReference type="Proteomes" id="UP000094622">
    <property type="component" value="Unassembled WGS sequence"/>
</dbReference>
<dbReference type="GO" id="GO:0006508">
    <property type="term" value="P:proteolysis"/>
    <property type="evidence" value="ECO:0007669"/>
    <property type="project" value="UniProtKB-KW"/>
</dbReference>
<organism evidence="2 3">
    <name type="scientific">Methylobrevis pamukkalensis</name>
    <dbReference type="NCBI Taxonomy" id="1439726"/>
    <lineage>
        <taxon>Bacteria</taxon>
        <taxon>Pseudomonadati</taxon>
        <taxon>Pseudomonadota</taxon>
        <taxon>Alphaproteobacteria</taxon>
        <taxon>Hyphomicrobiales</taxon>
        <taxon>Pleomorphomonadaceae</taxon>
        <taxon>Methylobrevis</taxon>
    </lineage>
</organism>